<evidence type="ECO:0000256" key="1">
    <source>
        <dbReference type="ARBA" id="ARBA00004123"/>
    </source>
</evidence>
<dbReference type="GO" id="GO:0016787">
    <property type="term" value="F:hydrolase activity"/>
    <property type="evidence" value="ECO:0007669"/>
    <property type="project" value="UniProtKB-KW"/>
</dbReference>
<accession>A0A7J6FIK6</accession>
<comment type="subcellular location">
    <subcellularLocation>
        <location evidence="1">Nucleus</location>
    </subcellularLocation>
</comment>
<reference evidence="10 11" key="1">
    <citation type="journal article" date="2020" name="bioRxiv">
        <title>Sequence and annotation of 42 cannabis genomes reveals extensive copy number variation in cannabinoid synthesis and pathogen resistance genes.</title>
        <authorList>
            <person name="Mckernan K.J."/>
            <person name="Helbert Y."/>
            <person name="Kane L.T."/>
            <person name="Ebling H."/>
            <person name="Zhang L."/>
            <person name="Liu B."/>
            <person name="Eaton Z."/>
            <person name="Mclaughlin S."/>
            <person name="Kingan S."/>
            <person name="Baybayan P."/>
            <person name="Concepcion G."/>
            <person name="Jordan M."/>
            <person name="Riva A."/>
            <person name="Barbazuk W."/>
            <person name="Harkins T."/>
        </authorList>
    </citation>
    <scope>NUCLEOTIDE SEQUENCE [LARGE SCALE GENOMIC DNA]</scope>
    <source>
        <strain evidence="11">cv. Jamaican Lion 4</strain>
        <tissue evidence="10">Leaf</tissue>
    </source>
</reference>
<evidence type="ECO:0000256" key="2">
    <source>
        <dbReference type="ARBA" id="ARBA00022741"/>
    </source>
</evidence>
<feature type="domain" description="Helicase C-terminal" evidence="9">
    <location>
        <begin position="827"/>
        <end position="992"/>
    </location>
</feature>
<evidence type="ECO:0000259" key="9">
    <source>
        <dbReference type="PROSITE" id="PS51194"/>
    </source>
</evidence>
<dbReference type="InterPro" id="IPR001650">
    <property type="entry name" value="Helicase_C-like"/>
</dbReference>
<organism evidence="10 11">
    <name type="scientific">Cannabis sativa</name>
    <name type="common">Hemp</name>
    <name type="synonym">Marijuana</name>
    <dbReference type="NCBI Taxonomy" id="3483"/>
    <lineage>
        <taxon>Eukaryota</taxon>
        <taxon>Viridiplantae</taxon>
        <taxon>Streptophyta</taxon>
        <taxon>Embryophyta</taxon>
        <taxon>Tracheophyta</taxon>
        <taxon>Spermatophyta</taxon>
        <taxon>Magnoliopsida</taxon>
        <taxon>eudicotyledons</taxon>
        <taxon>Gunneridae</taxon>
        <taxon>Pentapetalae</taxon>
        <taxon>rosids</taxon>
        <taxon>fabids</taxon>
        <taxon>Rosales</taxon>
        <taxon>Cannabaceae</taxon>
        <taxon>Cannabis</taxon>
    </lineage>
</organism>
<dbReference type="GO" id="GO:0080188">
    <property type="term" value="P:gene silencing by siRNA-directed DNA methylation"/>
    <property type="evidence" value="ECO:0007669"/>
    <property type="project" value="InterPro"/>
</dbReference>
<comment type="caution">
    <text evidence="10">The sequence shown here is derived from an EMBL/GenBank/DDBJ whole genome shotgun (WGS) entry which is preliminary data.</text>
</comment>
<dbReference type="PROSITE" id="PS51194">
    <property type="entry name" value="HELICASE_CTER"/>
    <property type="match status" value="1"/>
</dbReference>
<dbReference type="Gene3D" id="3.40.50.300">
    <property type="entry name" value="P-loop containing nucleotide triphosphate hydrolases"/>
    <property type="match status" value="1"/>
</dbReference>
<dbReference type="Gene3D" id="3.40.50.10810">
    <property type="entry name" value="Tandem AAA-ATPase domain"/>
    <property type="match status" value="1"/>
</dbReference>
<evidence type="ECO:0000256" key="6">
    <source>
        <dbReference type="ARBA" id="ARBA00023242"/>
    </source>
</evidence>
<dbReference type="EMBL" id="JAATIQ010000217">
    <property type="protein sequence ID" value="KAF4369590.1"/>
    <property type="molecule type" value="Genomic_DNA"/>
</dbReference>
<feature type="compositionally biased region" description="Acidic residues" evidence="7">
    <location>
        <begin position="189"/>
        <end position="208"/>
    </location>
</feature>
<keyword evidence="2" id="KW-0547">Nucleotide-binding</keyword>
<keyword evidence="6" id="KW-0539">Nucleus</keyword>
<name>A0A7J6FIK6_CANSA</name>
<dbReference type="Proteomes" id="UP000583929">
    <property type="component" value="Unassembled WGS sequence"/>
</dbReference>
<evidence type="ECO:0000256" key="5">
    <source>
        <dbReference type="ARBA" id="ARBA00022840"/>
    </source>
</evidence>
<evidence type="ECO:0000256" key="3">
    <source>
        <dbReference type="ARBA" id="ARBA00022801"/>
    </source>
</evidence>
<dbReference type="InterPro" id="IPR049730">
    <property type="entry name" value="SNF2/RAD54-like_C"/>
</dbReference>
<dbReference type="SMART" id="SM00487">
    <property type="entry name" value="DEXDc"/>
    <property type="match status" value="1"/>
</dbReference>
<dbReference type="PANTHER" id="PTHR45821:SF1">
    <property type="entry name" value="ATP-DEPENDENT HELICASE FAMILY PROTEIN-RELATED"/>
    <property type="match status" value="1"/>
</dbReference>
<keyword evidence="11" id="KW-1185">Reference proteome</keyword>
<gene>
    <name evidence="10" type="ORF">G4B88_021395</name>
</gene>
<evidence type="ECO:0000313" key="11">
    <source>
        <dbReference type="Proteomes" id="UP000583929"/>
    </source>
</evidence>
<dbReference type="AlphaFoldDB" id="A0A7J6FIK6"/>
<evidence type="ECO:0000313" key="10">
    <source>
        <dbReference type="EMBL" id="KAF4369590.1"/>
    </source>
</evidence>
<dbReference type="GO" id="GO:0004386">
    <property type="term" value="F:helicase activity"/>
    <property type="evidence" value="ECO:0007669"/>
    <property type="project" value="UniProtKB-KW"/>
</dbReference>
<dbReference type="InterPro" id="IPR038718">
    <property type="entry name" value="SNF2-like_sf"/>
</dbReference>
<evidence type="ECO:0000256" key="7">
    <source>
        <dbReference type="SAM" id="MobiDB-lite"/>
    </source>
</evidence>
<feature type="compositionally biased region" description="Acidic residues" evidence="7">
    <location>
        <begin position="281"/>
        <end position="290"/>
    </location>
</feature>
<feature type="compositionally biased region" description="Basic and acidic residues" evidence="7">
    <location>
        <begin position="146"/>
        <end position="171"/>
    </location>
</feature>
<sequence>MHNRSGKYGSVTEEIEGLLARSRQLIPLFNFKNKSNVKEVSKFRIGMDSNLARRIDFFDLEDESNEANEVKKTPVDIICIDSDEEAMEAQKPSYHPWEAESIKQPCGVTVVEDIGIGNHNVEDSSCHHPETKLERGVCADIEVEDEGSRSSVKDKDDIENEDNHQTGVKETDDLEDEGNRQTGFKDNGDLEIEGDDQTSVKDDDDLENESSHQTSVKDSNDLDEAPCTDSKTRVDDASLHGEGDKKPSPPLQRAVLSQLPGETFAKDIEVGDHADSKSAEEDSSPGEEIESEIKKDYGIYLGVNDVDENGTEDDGLEDAWNEMSMALELTKDPVVDHSSEEEKTENEEKCEHSFILKDDLGYVCRICGIIDKEIEMIFEFRYKDQHAQLNYFVKPAKGLVRTDLCKELIDTAVSIFTKQSLLLFPPNEKVVEVRKSTRTYVHDRQEEIKDKLDDIVKPAMSREREMLTTLFAHPSHLKIMKAHQKEGFGFLVSNLMGDEPGGCILAHAPGSGKTFMIISFLQSFLKQYPDARPLVVLPKGIMETWKTEFRNRQIEDIPLYDIYKVKGSRAQQLEVFKQWEEKTSVLFLGYQQFSYIVSTKGSNEASAKCCDMLVKVPSILILDEGHTPRNDNTDVFQTLARVRTPRKVVLSGTLYQNHVNEVFNVLNLVRPRFLSLKTSRPIVKRIMSKADLSSGKRQPRAWGDAAFFEAVEHTIQKDQDFRRKVSVIQDLREMTNKVLHYYKGDFLDELPGLLDFTVLLNLSSKQKHELEKIKKLGRFKASSVGGLAYLHPALVPFSDKQTDGNMLDEVVRHLDVNDGVKTKFFLNILNLCEAKKEKLLVFSQYLDPLDFLQKLAMKEKGWQLDKEIVFISGKSTQNSRDRSMVHFNNSPNAKVFFGSIKACGEGISLVGASRIIILDVHLNPSVTRQAIGRAFRPGQKKRVVSYRLVAADSPEEEDYQVCSRKELVSKMWFEWKEYCGYKDFEVETVDVNNCGDEFLECSQKLAEDIKVLYKR</sequence>
<proteinExistence type="predicted"/>
<feature type="compositionally biased region" description="Basic and acidic residues" evidence="7">
    <location>
        <begin position="230"/>
        <end position="247"/>
    </location>
</feature>
<keyword evidence="5" id="KW-0067">ATP-binding</keyword>
<dbReference type="GO" id="GO:0005524">
    <property type="term" value="F:ATP binding"/>
    <property type="evidence" value="ECO:0007669"/>
    <property type="project" value="UniProtKB-KW"/>
</dbReference>
<keyword evidence="4" id="KW-0347">Helicase</keyword>
<dbReference type="InterPro" id="IPR000330">
    <property type="entry name" value="SNF2_N"/>
</dbReference>
<feature type="compositionally biased region" description="Basic and acidic residues" evidence="7">
    <location>
        <begin position="264"/>
        <end position="280"/>
    </location>
</feature>
<keyword evidence="3" id="KW-0378">Hydrolase</keyword>
<dbReference type="Pfam" id="PF00176">
    <property type="entry name" value="SNF2-rel_dom"/>
    <property type="match status" value="1"/>
</dbReference>
<dbReference type="CDD" id="cd18793">
    <property type="entry name" value="SF2_C_SNF"/>
    <property type="match status" value="1"/>
</dbReference>
<dbReference type="InterPro" id="IPR027417">
    <property type="entry name" value="P-loop_NTPase"/>
</dbReference>
<dbReference type="PROSITE" id="PS51192">
    <property type="entry name" value="HELICASE_ATP_BIND_1"/>
    <property type="match status" value="1"/>
</dbReference>
<feature type="region of interest" description="Disordered" evidence="7">
    <location>
        <begin position="137"/>
        <end position="293"/>
    </location>
</feature>
<evidence type="ECO:0000259" key="8">
    <source>
        <dbReference type="PROSITE" id="PS51192"/>
    </source>
</evidence>
<dbReference type="GO" id="GO:0005634">
    <property type="term" value="C:nucleus"/>
    <property type="evidence" value="ECO:0007669"/>
    <property type="project" value="UniProtKB-SubCell"/>
</dbReference>
<dbReference type="SMART" id="SM00490">
    <property type="entry name" value="HELICc"/>
    <property type="match status" value="1"/>
</dbReference>
<evidence type="ECO:0000256" key="4">
    <source>
        <dbReference type="ARBA" id="ARBA00022806"/>
    </source>
</evidence>
<dbReference type="InterPro" id="IPR044567">
    <property type="entry name" value="CLSY/DRD1"/>
</dbReference>
<protein>
    <submittedName>
        <fullName evidence="10">Uncharacterized protein</fullName>
    </submittedName>
</protein>
<dbReference type="Pfam" id="PF00271">
    <property type="entry name" value="Helicase_C"/>
    <property type="match status" value="1"/>
</dbReference>
<dbReference type="PANTHER" id="PTHR45821">
    <property type="entry name" value="SNF2 DOMAIN-CONTAINING PROTEIN CLASSY 2-RELATED"/>
    <property type="match status" value="1"/>
</dbReference>
<dbReference type="SUPFAM" id="SSF52540">
    <property type="entry name" value="P-loop containing nucleoside triphosphate hydrolases"/>
    <property type="match status" value="2"/>
</dbReference>
<dbReference type="InterPro" id="IPR014001">
    <property type="entry name" value="Helicase_ATP-bd"/>
</dbReference>
<feature type="domain" description="Helicase ATP-binding" evidence="8">
    <location>
        <begin position="494"/>
        <end position="672"/>
    </location>
</feature>